<accession>A0A1M4W159</accession>
<reference evidence="3" key="1">
    <citation type="submission" date="2016-11" db="EMBL/GenBank/DDBJ databases">
        <authorList>
            <person name="Varghese N."/>
            <person name="Submissions S."/>
        </authorList>
    </citation>
    <scope>NUCLEOTIDE SEQUENCE [LARGE SCALE GENOMIC DNA]</scope>
    <source>
        <strain evidence="3">DSM 12395</strain>
    </source>
</reference>
<sequence>MIESINEYLAAIYHLNKAQYALLVVALMSVVGVSVGLFTEIILRTLGIKGEQ</sequence>
<dbReference type="EMBL" id="FQUY01000005">
    <property type="protein sequence ID" value="SHE75034.1"/>
    <property type="molecule type" value="Genomic_DNA"/>
</dbReference>
<organism evidence="2 3">
    <name type="scientific">Desulforamulus putei DSM 12395</name>
    <dbReference type="NCBI Taxonomy" id="1121429"/>
    <lineage>
        <taxon>Bacteria</taxon>
        <taxon>Bacillati</taxon>
        <taxon>Bacillota</taxon>
        <taxon>Clostridia</taxon>
        <taxon>Eubacteriales</taxon>
        <taxon>Peptococcaceae</taxon>
        <taxon>Desulforamulus</taxon>
    </lineage>
</organism>
<evidence type="ECO:0000313" key="2">
    <source>
        <dbReference type="EMBL" id="SHE75034.1"/>
    </source>
</evidence>
<name>A0A1M4W159_9FIRM</name>
<evidence type="ECO:0000313" key="3">
    <source>
        <dbReference type="Proteomes" id="UP000184148"/>
    </source>
</evidence>
<dbReference type="Proteomes" id="UP000184148">
    <property type="component" value="Unassembled WGS sequence"/>
</dbReference>
<feature type="transmembrane region" description="Helical" evidence="1">
    <location>
        <begin position="20"/>
        <end position="43"/>
    </location>
</feature>
<keyword evidence="1" id="KW-0812">Transmembrane</keyword>
<gene>
    <name evidence="2" type="ORF">SAMN02745133_01071</name>
</gene>
<evidence type="ECO:0000256" key="1">
    <source>
        <dbReference type="SAM" id="Phobius"/>
    </source>
</evidence>
<keyword evidence="1" id="KW-0472">Membrane</keyword>
<dbReference type="AlphaFoldDB" id="A0A1M4W159"/>
<keyword evidence="3" id="KW-1185">Reference proteome</keyword>
<keyword evidence="1" id="KW-1133">Transmembrane helix</keyword>
<dbReference type="RefSeq" id="WP_073236860.1">
    <property type="nucleotide sequence ID" value="NZ_FQUY01000005.1"/>
</dbReference>
<proteinExistence type="predicted"/>
<protein>
    <submittedName>
        <fullName evidence="2">Uncharacterized protein</fullName>
    </submittedName>
</protein>